<protein>
    <submittedName>
        <fullName evidence="1">Phytanoyl-CoA dioxygenase family protein</fullName>
    </submittedName>
</protein>
<dbReference type="SUPFAM" id="SSF51197">
    <property type="entry name" value="Clavaminate synthase-like"/>
    <property type="match status" value="1"/>
</dbReference>
<reference evidence="1" key="1">
    <citation type="submission" date="2019-09" db="EMBL/GenBank/DDBJ databases">
        <title>Characterisation of the sponge microbiome using genome-centric metagenomics.</title>
        <authorList>
            <person name="Engelberts J.P."/>
            <person name="Robbins S.J."/>
            <person name="De Goeij J.M."/>
            <person name="Aranda M."/>
            <person name="Bell S.C."/>
            <person name="Webster N.S."/>
        </authorList>
    </citation>
    <scope>NUCLEOTIDE SEQUENCE</scope>
    <source>
        <strain evidence="1">SB0661_bin_32</strain>
    </source>
</reference>
<dbReference type="InterPro" id="IPR008775">
    <property type="entry name" value="Phytyl_CoA_dOase-like"/>
</dbReference>
<dbReference type="PANTHER" id="PTHR20883">
    <property type="entry name" value="PHYTANOYL-COA DIOXYGENASE DOMAIN CONTAINING 1"/>
    <property type="match status" value="1"/>
</dbReference>
<proteinExistence type="predicted"/>
<dbReference type="AlphaFoldDB" id="A0A6B1D4A3"/>
<comment type="caution">
    <text evidence="1">The sequence shown here is derived from an EMBL/GenBank/DDBJ whole genome shotgun (WGS) entry which is preliminary data.</text>
</comment>
<name>A0A6B1D4A3_9CHLR</name>
<dbReference type="Gene3D" id="2.60.120.620">
    <property type="entry name" value="q2cbj1_9rhob like domain"/>
    <property type="match status" value="1"/>
</dbReference>
<dbReference type="EMBL" id="VXMH01000023">
    <property type="protein sequence ID" value="MYC94273.1"/>
    <property type="molecule type" value="Genomic_DNA"/>
</dbReference>
<evidence type="ECO:0000313" key="1">
    <source>
        <dbReference type="EMBL" id="MYC94273.1"/>
    </source>
</evidence>
<dbReference type="GO" id="GO:0016706">
    <property type="term" value="F:2-oxoglutarate-dependent dioxygenase activity"/>
    <property type="evidence" value="ECO:0007669"/>
    <property type="project" value="UniProtKB-ARBA"/>
</dbReference>
<gene>
    <name evidence="1" type="ORF">F4X14_04820</name>
</gene>
<keyword evidence="1" id="KW-0223">Dioxygenase</keyword>
<dbReference type="Pfam" id="PF05721">
    <property type="entry name" value="PhyH"/>
    <property type="match status" value="1"/>
</dbReference>
<organism evidence="1">
    <name type="scientific">Caldilineaceae bacterium SB0661_bin_32</name>
    <dbReference type="NCBI Taxonomy" id="2605255"/>
    <lineage>
        <taxon>Bacteria</taxon>
        <taxon>Bacillati</taxon>
        <taxon>Chloroflexota</taxon>
        <taxon>Caldilineae</taxon>
        <taxon>Caldilineales</taxon>
        <taxon>Caldilineaceae</taxon>
    </lineage>
</organism>
<dbReference type="GO" id="GO:0005506">
    <property type="term" value="F:iron ion binding"/>
    <property type="evidence" value="ECO:0007669"/>
    <property type="project" value="UniProtKB-ARBA"/>
</dbReference>
<accession>A0A6B1D4A3</accession>
<dbReference type="PANTHER" id="PTHR20883:SF48">
    <property type="entry name" value="ECTOINE DIOXYGENASE"/>
    <property type="match status" value="1"/>
</dbReference>
<sequence>MSGYMWHNCFHESKIRILRSDRFPREAGMRSETFRHYWEKGWAVEEGVFSREEADRIAEIALELSQQELSSDGDGYVVDKSDEGEIAPRKIDTPFLKKGEFQRFVLDQRLTKLLAELLGAPPLLSGDQIFMKPPHFGSAKPYHQDNFYFQCDPGDHVITAWIALDDVGKENGCLRYIDGSHKGPILPHEAVPGEPYNLVPPPDLIDLQKESLALVKKGGVVFHHSQALHTSHRNGSDSWRRGYATHWVTADVTSSNGTLDKAYFRREDYPA</sequence>
<keyword evidence="1" id="KW-0560">Oxidoreductase</keyword>